<dbReference type="EMBL" id="CAKLBY020000153">
    <property type="protein sequence ID" value="CAK7929822.1"/>
    <property type="molecule type" value="Genomic_DNA"/>
</dbReference>
<feature type="domain" description="Reverse transcriptase Ty1/copia-type" evidence="1">
    <location>
        <begin position="49"/>
        <end position="157"/>
    </location>
</feature>
<sequence>MDSKHVPVYSVRAITIKDPKNYHEETKDPRAKYWKEVMRTEIDALEQNYSWEVIRKPREAKLLHSKWVYKLKMHADGTIERYKARLVARGDERVYGIDYTYTFSTILEIVSGKLILAVSRIWGVPAQHGDVPSAYVKAEKDEGLEILLHILKGTDIEAKLLDKFGVQDKGNLALTLKRVCMDLNSLEDCGT</sequence>
<dbReference type="Proteomes" id="UP001162060">
    <property type="component" value="Unassembled WGS sequence"/>
</dbReference>
<gene>
    <name evidence="2" type="ORF">PM001_LOCUS14972</name>
</gene>
<accession>A0AAV1U804</accession>
<evidence type="ECO:0000313" key="3">
    <source>
        <dbReference type="Proteomes" id="UP001162060"/>
    </source>
</evidence>
<comment type="caution">
    <text evidence="2">The sequence shown here is derived from an EMBL/GenBank/DDBJ whole genome shotgun (WGS) entry which is preliminary data.</text>
</comment>
<dbReference type="InterPro" id="IPR013103">
    <property type="entry name" value="RVT_2"/>
</dbReference>
<proteinExistence type="predicted"/>
<evidence type="ECO:0000313" key="2">
    <source>
        <dbReference type="EMBL" id="CAK7929822.1"/>
    </source>
</evidence>
<protein>
    <recommendedName>
        <fullName evidence="1">Reverse transcriptase Ty1/copia-type domain-containing protein</fullName>
    </recommendedName>
</protein>
<dbReference type="Pfam" id="PF07727">
    <property type="entry name" value="RVT_2"/>
    <property type="match status" value="1"/>
</dbReference>
<organism evidence="2 3">
    <name type="scientific">Peronospora matthiolae</name>
    <dbReference type="NCBI Taxonomy" id="2874970"/>
    <lineage>
        <taxon>Eukaryota</taxon>
        <taxon>Sar</taxon>
        <taxon>Stramenopiles</taxon>
        <taxon>Oomycota</taxon>
        <taxon>Peronosporomycetes</taxon>
        <taxon>Peronosporales</taxon>
        <taxon>Peronosporaceae</taxon>
        <taxon>Peronospora</taxon>
    </lineage>
</organism>
<evidence type="ECO:0000259" key="1">
    <source>
        <dbReference type="Pfam" id="PF07727"/>
    </source>
</evidence>
<name>A0AAV1U804_9STRA</name>
<reference evidence="2" key="1">
    <citation type="submission" date="2024-01" db="EMBL/GenBank/DDBJ databases">
        <authorList>
            <person name="Webb A."/>
        </authorList>
    </citation>
    <scope>NUCLEOTIDE SEQUENCE</scope>
    <source>
        <strain evidence="2">Pm1</strain>
    </source>
</reference>
<dbReference type="AlphaFoldDB" id="A0AAV1U804"/>